<comment type="caution">
    <text evidence="3">The sequence shown here is derived from an EMBL/GenBank/DDBJ whole genome shotgun (WGS) entry which is preliminary data.</text>
</comment>
<accession>A0A438IES9</accession>
<evidence type="ECO:0000259" key="2">
    <source>
        <dbReference type="Pfam" id="PF03407"/>
    </source>
</evidence>
<name>A0A438IES9_VITVI</name>
<feature type="transmembrane region" description="Helical" evidence="1">
    <location>
        <begin position="15"/>
        <end position="32"/>
    </location>
</feature>
<gene>
    <name evidence="3" type="primary">VvCHDp000913_1</name>
    <name evidence="3" type="ORF">CK203_034147</name>
</gene>
<dbReference type="AlphaFoldDB" id="A0A438IES9"/>
<dbReference type="Pfam" id="PF03407">
    <property type="entry name" value="Nucleotid_trans"/>
    <property type="match status" value="1"/>
</dbReference>
<protein>
    <recommendedName>
        <fullName evidence="2">Nucleotide-diphospho-sugar transferase domain-containing protein</fullName>
    </recommendedName>
</protein>
<dbReference type="PANTHER" id="PTHR46038:SF12">
    <property type="entry name" value="OS03G0731800 PROTEIN"/>
    <property type="match status" value="1"/>
</dbReference>
<sequence>MCNCNANMDCPKNSIGNFAIALLLIEVVYLCLSCQFQTFQWPQPPTKALEAVPQDDLEAALSKASMPNKTVIITIVNKAYVEGDDTSMLDLFLESFWIGEGTREMADHLLVVAGDQTAYDRCIFRRLHCYKMVGRGRRYGGGETLHVGGLHRDDVEKDSPSPACARAWLQFHLHDLQISTDKFLSSHRPEDNSINTGFYFVRSNNKTIALFQTWYAMKNNSIGKKEQDVLSDLMLKGIFRQLGLEVRALHTLYFSGFCQDSKDFRAVTTVHANCCRSISAKVADLKAVHRDWRRFKAATATNKTVTDVDAATFRWSAHAACVNSWNIPMNTVG</sequence>
<evidence type="ECO:0000313" key="3">
    <source>
        <dbReference type="EMBL" id="RVW95238.1"/>
    </source>
</evidence>
<organism evidence="3 4">
    <name type="scientific">Vitis vinifera</name>
    <name type="common">Grape</name>
    <dbReference type="NCBI Taxonomy" id="29760"/>
    <lineage>
        <taxon>Eukaryota</taxon>
        <taxon>Viridiplantae</taxon>
        <taxon>Streptophyta</taxon>
        <taxon>Embryophyta</taxon>
        <taxon>Tracheophyta</taxon>
        <taxon>Spermatophyta</taxon>
        <taxon>Magnoliopsida</taxon>
        <taxon>eudicotyledons</taxon>
        <taxon>Gunneridae</taxon>
        <taxon>Pentapetalae</taxon>
        <taxon>rosids</taxon>
        <taxon>Vitales</taxon>
        <taxon>Vitaceae</taxon>
        <taxon>Viteae</taxon>
        <taxon>Vitis</taxon>
    </lineage>
</organism>
<proteinExistence type="predicted"/>
<dbReference type="EMBL" id="QGNW01000115">
    <property type="protein sequence ID" value="RVW95238.1"/>
    <property type="molecule type" value="Genomic_DNA"/>
</dbReference>
<dbReference type="PANTHER" id="PTHR46038">
    <property type="entry name" value="EXPRESSED PROTEIN-RELATED"/>
    <property type="match status" value="1"/>
</dbReference>
<evidence type="ECO:0000313" key="4">
    <source>
        <dbReference type="Proteomes" id="UP000288805"/>
    </source>
</evidence>
<keyword evidence="1" id="KW-0472">Membrane</keyword>
<dbReference type="InterPro" id="IPR044821">
    <property type="entry name" value="At1g28695/At4g15970-like"/>
</dbReference>
<dbReference type="Proteomes" id="UP000288805">
    <property type="component" value="Unassembled WGS sequence"/>
</dbReference>
<dbReference type="InterPro" id="IPR005069">
    <property type="entry name" value="Nucl-diP-sugar_transferase"/>
</dbReference>
<evidence type="ECO:0000256" key="1">
    <source>
        <dbReference type="SAM" id="Phobius"/>
    </source>
</evidence>
<keyword evidence="1" id="KW-0812">Transmembrane</keyword>
<reference evidence="3 4" key="1">
    <citation type="journal article" date="2018" name="PLoS Genet.">
        <title>Population sequencing reveals clonal diversity and ancestral inbreeding in the grapevine cultivar Chardonnay.</title>
        <authorList>
            <person name="Roach M.J."/>
            <person name="Johnson D.L."/>
            <person name="Bohlmann J."/>
            <person name="van Vuuren H.J."/>
            <person name="Jones S.J."/>
            <person name="Pretorius I.S."/>
            <person name="Schmidt S.A."/>
            <person name="Borneman A.R."/>
        </authorList>
    </citation>
    <scope>NUCLEOTIDE SEQUENCE [LARGE SCALE GENOMIC DNA]</scope>
    <source>
        <strain evidence="4">cv. Chardonnay</strain>
        <tissue evidence="3">Leaf</tissue>
    </source>
</reference>
<keyword evidence="1" id="KW-1133">Transmembrane helix</keyword>
<feature type="domain" description="Nucleotide-diphospho-sugar transferase" evidence="2">
    <location>
        <begin position="173"/>
        <end position="285"/>
    </location>
</feature>